<dbReference type="AlphaFoldDB" id="A0A1H3DXH3"/>
<dbReference type="GO" id="GO:0008643">
    <property type="term" value="P:carbohydrate transport"/>
    <property type="evidence" value="ECO:0007669"/>
    <property type="project" value="InterPro"/>
</dbReference>
<keyword evidence="4" id="KW-1185">Reference proteome</keyword>
<dbReference type="Pfam" id="PF04966">
    <property type="entry name" value="OprB"/>
    <property type="match status" value="1"/>
</dbReference>
<evidence type="ECO:0000256" key="1">
    <source>
        <dbReference type="ARBA" id="ARBA00008769"/>
    </source>
</evidence>
<protein>
    <submittedName>
        <fullName evidence="3">Porin</fullName>
    </submittedName>
</protein>
<dbReference type="InterPro" id="IPR038673">
    <property type="entry name" value="OprB_sf"/>
</dbReference>
<dbReference type="Proteomes" id="UP000198816">
    <property type="component" value="Unassembled WGS sequence"/>
</dbReference>
<dbReference type="GO" id="GO:0016020">
    <property type="term" value="C:membrane"/>
    <property type="evidence" value="ECO:0007669"/>
    <property type="project" value="InterPro"/>
</dbReference>
<dbReference type="EMBL" id="FNNZ01000063">
    <property type="protein sequence ID" value="SDX70319.1"/>
    <property type="molecule type" value="Genomic_DNA"/>
</dbReference>
<reference evidence="4" key="1">
    <citation type="submission" date="2016-10" db="EMBL/GenBank/DDBJ databases">
        <authorList>
            <person name="Varghese N."/>
            <person name="Submissions S."/>
        </authorList>
    </citation>
    <scope>NUCLEOTIDE SEQUENCE [LARGE SCALE GENOMIC DNA]</scope>
    <source>
        <strain evidence="4">DSM 217</strain>
    </source>
</reference>
<dbReference type="STRING" id="1058.SAMN05421783_1632"/>
<gene>
    <name evidence="3" type="ORF">SAMN05421783_1632</name>
</gene>
<evidence type="ECO:0000256" key="2">
    <source>
        <dbReference type="RuleBase" id="RU363072"/>
    </source>
</evidence>
<name>A0A1H3DXH3_THIRO</name>
<dbReference type="InterPro" id="IPR007049">
    <property type="entry name" value="Carb-sel_porin_OprB"/>
</dbReference>
<comment type="similarity">
    <text evidence="1 2">Belongs to the OprB family.</text>
</comment>
<proteinExistence type="inferred from homology"/>
<evidence type="ECO:0000313" key="4">
    <source>
        <dbReference type="Proteomes" id="UP000198816"/>
    </source>
</evidence>
<dbReference type="Gene3D" id="2.40.160.180">
    <property type="entry name" value="Carbohydrate-selective porin OprB"/>
    <property type="match status" value="1"/>
</dbReference>
<accession>A0A1H3DXH3</accession>
<organism evidence="3 4">
    <name type="scientific">Thiocapsa roseopersicina</name>
    <dbReference type="NCBI Taxonomy" id="1058"/>
    <lineage>
        <taxon>Bacteria</taxon>
        <taxon>Pseudomonadati</taxon>
        <taxon>Pseudomonadota</taxon>
        <taxon>Gammaproteobacteria</taxon>
        <taxon>Chromatiales</taxon>
        <taxon>Chromatiaceae</taxon>
        <taxon>Thiocapsa</taxon>
    </lineage>
</organism>
<evidence type="ECO:0000313" key="3">
    <source>
        <dbReference type="EMBL" id="SDX70319.1"/>
    </source>
</evidence>
<dbReference type="GO" id="GO:0015288">
    <property type="term" value="F:porin activity"/>
    <property type="evidence" value="ECO:0007669"/>
    <property type="project" value="InterPro"/>
</dbReference>
<sequence>MYMMRISVPYPARVSGLYPTFTPPTWSKLALAMLTSSLLAVVASPSWAHDLSESVSLGMVLGASGQCQEGLGGLVTEDGQSLDGDTCRGGMPFQLELSVRPSERDEFYALLGYAVDNGLNAVSPFVLAPWAVDLEDDLRDINGRARDYLLQAWYKHTFSLGEEATLGTTFGIIDSTAYLDENAYANDEFTQFMNEAFVNSGGFNLPSYDAGAALELALGDWEIKAAALNIGENDDGNNYNFWGAQVGYRLESALGEGNYRAVITGTSTAFFTPRADLGEATAATDGTDEAAQDGAPLAADDASEKTDLMGYGLSFDQAFGDHLGAFLRLTWTDYKDILDYSGLYTGGLNIGGGLWGREADTVGIAYGYLDGADTGIADTNVAELYYRFAANDFLALTADIQYMADDYDSGEDIEGWIFGLRLVSEF</sequence>